<organism evidence="2 3">
    <name type="scientific">Pseudolabrys taiwanensis</name>
    <dbReference type="NCBI Taxonomy" id="331696"/>
    <lineage>
        <taxon>Bacteria</taxon>
        <taxon>Pseudomonadati</taxon>
        <taxon>Pseudomonadota</taxon>
        <taxon>Alphaproteobacteria</taxon>
        <taxon>Hyphomicrobiales</taxon>
        <taxon>Xanthobacteraceae</taxon>
        <taxon>Pseudolabrys</taxon>
    </lineage>
</organism>
<evidence type="ECO:0000259" key="1">
    <source>
        <dbReference type="Pfam" id="PF07883"/>
    </source>
</evidence>
<keyword evidence="3" id="KW-1185">Reference proteome</keyword>
<dbReference type="CDD" id="cd20299">
    <property type="entry name" value="cupin_YP766765-like"/>
    <property type="match status" value="1"/>
</dbReference>
<dbReference type="AlphaFoldDB" id="A0A345ZWJ5"/>
<dbReference type="InterPro" id="IPR011051">
    <property type="entry name" value="RmlC_Cupin_sf"/>
</dbReference>
<dbReference type="KEGG" id="ptaw:DW352_12685"/>
<dbReference type="InterPro" id="IPR014710">
    <property type="entry name" value="RmlC-like_jellyroll"/>
</dbReference>
<dbReference type="InterPro" id="IPR013096">
    <property type="entry name" value="Cupin_2"/>
</dbReference>
<dbReference type="Pfam" id="PF07883">
    <property type="entry name" value="Cupin_2"/>
    <property type="match status" value="1"/>
</dbReference>
<sequence>MHVKRFADAKPYDAPNHRGYSSLRVFGAEAGGTKGLVFGISHFLPGGGAGPDASPPEKVYLVLSGELTVIVNGKETVLKAMDSCVIEPNETREIINRSNEVCTIAVAVATPPAAK</sequence>
<dbReference type="SUPFAM" id="SSF51182">
    <property type="entry name" value="RmlC-like cupins"/>
    <property type="match status" value="1"/>
</dbReference>
<dbReference type="OrthoDB" id="2886949at2"/>
<reference evidence="2 3" key="1">
    <citation type="submission" date="2018-07" db="EMBL/GenBank/DDBJ databases">
        <authorList>
            <person name="Quirk P.G."/>
            <person name="Krulwich T.A."/>
        </authorList>
    </citation>
    <scope>NUCLEOTIDE SEQUENCE [LARGE SCALE GENOMIC DNA]</scope>
    <source>
        <strain evidence="2 3">CC-BB4</strain>
    </source>
</reference>
<dbReference type="Gene3D" id="2.60.120.10">
    <property type="entry name" value="Jelly Rolls"/>
    <property type="match status" value="1"/>
</dbReference>
<dbReference type="RefSeq" id="WP_115691671.1">
    <property type="nucleotide sequence ID" value="NZ_CP031417.1"/>
</dbReference>
<name>A0A345ZWJ5_9HYPH</name>
<dbReference type="Proteomes" id="UP000254889">
    <property type="component" value="Chromosome"/>
</dbReference>
<protein>
    <submittedName>
        <fullName evidence="2">Cupin domain-containing protein</fullName>
    </submittedName>
</protein>
<accession>A0A345ZWJ5</accession>
<feature type="domain" description="Cupin type-2" evidence="1">
    <location>
        <begin position="41"/>
        <end position="104"/>
    </location>
</feature>
<dbReference type="EMBL" id="CP031417">
    <property type="protein sequence ID" value="AXK81292.1"/>
    <property type="molecule type" value="Genomic_DNA"/>
</dbReference>
<gene>
    <name evidence="2" type="ORF">DW352_12685</name>
</gene>
<evidence type="ECO:0000313" key="3">
    <source>
        <dbReference type="Proteomes" id="UP000254889"/>
    </source>
</evidence>
<proteinExistence type="predicted"/>
<evidence type="ECO:0000313" key="2">
    <source>
        <dbReference type="EMBL" id="AXK81292.1"/>
    </source>
</evidence>